<reference evidence="4 5" key="1">
    <citation type="submission" date="2018-10" db="EMBL/GenBank/DDBJ databases">
        <title>Sequencing the genomes of 1000 actinobacteria strains.</title>
        <authorList>
            <person name="Klenk H.-P."/>
        </authorList>
    </citation>
    <scope>NUCLEOTIDE SEQUENCE [LARGE SCALE GENOMIC DNA]</scope>
    <source>
        <strain evidence="4 5">DSM 43911</strain>
    </source>
</reference>
<comment type="caution">
    <text evidence="4">The sequence shown here is derived from an EMBL/GenBank/DDBJ whole genome shotgun (WGS) entry which is preliminary data.</text>
</comment>
<dbReference type="EMBL" id="RBXR01000001">
    <property type="protein sequence ID" value="RKT74268.1"/>
    <property type="molecule type" value="Genomic_DNA"/>
</dbReference>
<dbReference type="RefSeq" id="WP_121228658.1">
    <property type="nucleotide sequence ID" value="NZ_JBIUBA010000018.1"/>
</dbReference>
<proteinExistence type="inferred from homology"/>
<comment type="similarity">
    <text evidence="1">Belongs to the leucine-binding protein family.</text>
</comment>
<evidence type="ECO:0000313" key="4">
    <source>
        <dbReference type="EMBL" id="RKT74268.1"/>
    </source>
</evidence>
<evidence type="ECO:0000259" key="3">
    <source>
        <dbReference type="Pfam" id="PF13458"/>
    </source>
</evidence>
<dbReference type="PANTHER" id="PTHR30483:SF6">
    <property type="entry name" value="PERIPLASMIC BINDING PROTEIN OF ABC TRANSPORTER FOR NATURAL AMINO ACIDS"/>
    <property type="match status" value="1"/>
</dbReference>
<evidence type="ECO:0000313" key="5">
    <source>
        <dbReference type="Proteomes" id="UP000272729"/>
    </source>
</evidence>
<dbReference type="Proteomes" id="UP000272729">
    <property type="component" value="Unassembled WGS sequence"/>
</dbReference>
<dbReference type="InterPro" id="IPR028082">
    <property type="entry name" value="Peripla_BP_I"/>
</dbReference>
<keyword evidence="5" id="KW-1185">Reference proteome</keyword>
<evidence type="ECO:0000256" key="2">
    <source>
        <dbReference type="ARBA" id="ARBA00022729"/>
    </source>
</evidence>
<dbReference type="SUPFAM" id="SSF53822">
    <property type="entry name" value="Periplasmic binding protein-like I"/>
    <property type="match status" value="1"/>
</dbReference>
<dbReference type="Gene3D" id="3.40.50.2300">
    <property type="match status" value="2"/>
</dbReference>
<name>A0A495XRH2_9PSEU</name>
<dbReference type="Pfam" id="PF13458">
    <property type="entry name" value="Peripla_BP_6"/>
    <property type="match status" value="1"/>
</dbReference>
<protein>
    <submittedName>
        <fullName evidence="4">Branched-chain amino acid transport system substrate-binding protein</fullName>
    </submittedName>
</protein>
<organism evidence="4 5">
    <name type="scientific">Saccharothrix variisporea</name>
    <dbReference type="NCBI Taxonomy" id="543527"/>
    <lineage>
        <taxon>Bacteria</taxon>
        <taxon>Bacillati</taxon>
        <taxon>Actinomycetota</taxon>
        <taxon>Actinomycetes</taxon>
        <taxon>Pseudonocardiales</taxon>
        <taxon>Pseudonocardiaceae</taxon>
        <taxon>Saccharothrix</taxon>
    </lineage>
</organism>
<feature type="domain" description="Leucine-binding protein" evidence="3">
    <location>
        <begin position="27"/>
        <end position="367"/>
    </location>
</feature>
<gene>
    <name evidence="4" type="ORF">DFJ66_7612</name>
</gene>
<dbReference type="InterPro" id="IPR051010">
    <property type="entry name" value="BCAA_transport"/>
</dbReference>
<dbReference type="InterPro" id="IPR028081">
    <property type="entry name" value="Leu-bd"/>
</dbReference>
<keyword evidence="2" id="KW-0732">Signal</keyword>
<dbReference type="AlphaFoldDB" id="A0A495XRH2"/>
<dbReference type="OrthoDB" id="3400842at2"/>
<sequence length="405" mass="44336">MSSESENETRARALVDAHNQTVTGAAVPVGILTPLSLPGDPTAGELVVRGAVLGARFVAEHPGDFSMRQIRLFLENDQITADREHMSRSAAGGLAKLVMLDQVSAVVGQWHLRTSPVVADLAEKWGVPTFIENGHNTITEGRKNLFRTYFSIADRAPLMASFAAEQGFKRVAVVAADTVFGQMLADTICEALAEAIPDLELFREDFAQDGVQDLKQELQRATDFGPDLLVNAGVVRTNYMIIEAGAETGLLPKVPMMVCFPFPMRSADYWGFAGQAGTGVVWPATRFSPEWPGLTWTGRWFVDTYYNEFGSYPPDNALNAFTDVVIVGQAAALAGAHDRDALRLALETGSFRTWRGPVRFTHDHHQPPEIVLMHYQEVGDAADKAVVVWPKDQATGDFQHPSVKR</sequence>
<dbReference type="PANTHER" id="PTHR30483">
    <property type="entry name" value="LEUCINE-SPECIFIC-BINDING PROTEIN"/>
    <property type="match status" value="1"/>
</dbReference>
<accession>A0A495XRH2</accession>
<evidence type="ECO:0000256" key="1">
    <source>
        <dbReference type="ARBA" id="ARBA00010062"/>
    </source>
</evidence>